<dbReference type="SUPFAM" id="SSF48452">
    <property type="entry name" value="TPR-like"/>
    <property type="match status" value="1"/>
</dbReference>
<reference evidence="1" key="1">
    <citation type="submission" date="2022-10" db="EMBL/GenBank/DDBJ databases">
        <title>Comparative genomics and taxonomic characterization of three novel marine species of genus Reichenbachiella exhibiting antioxidant and polysaccharide degradation activities.</title>
        <authorList>
            <person name="Muhammad N."/>
            <person name="Lee Y.-J."/>
            <person name="Ko J."/>
            <person name="Kim S.-G."/>
        </authorList>
    </citation>
    <scope>NUCLEOTIDE SEQUENCE</scope>
    <source>
        <strain evidence="1">Wsw4-B4</strain>
    </source>
</reference>
<sequence>MSLSKHLVVLFILTLSWQVSSAQGIIKRDALTSMDRGVEAMENGYYEAADQFFRDALSKMTKLPSNLAYYFGRNSYHLGKYKQAINWLNKYMELKGTTGQYYDEVSNYIELANEAFRKQREDEIDRTQKQLTTQGYFDCPSDYMHCPLCNGTGVLITPGKFGAVYQTCPYSGLSGKLTCDEYNQYLRGELEKKKVD</sequence>
<name>A0ABY6CWB2_9BACT</name>
<proteinExistence type="predicted"/>
<evidence type="ECO:0000313" key="1">
    <source>
        <dbReference type="EMBL" id="UXX78206.1"/>
    </source>
</evidence>
<organism evidence="1 2">
    <name type="scientific">Reichenbachiella carrageenanivorans</name>
    <dbReference type="NCBI Taxonomy" id="2979869"/>
    <lineage>
        <taxon>Bacteria</taxon>
        <taxon>Pseudomonadati</taxon>
        <taxon>Bacteroidota</taxon>
        <taxon>Cytophagia</taxon>
        <taxon>Cytophagales</taxon>
        <taxon>Reichenbachiellaceae</taxon>
        <taxon>Reichenbachiella</taxon>
    </lineage>
</organism>
<protein>
    <recommendedName>
        <fullName evidence="3">Tetratricopeptide repeat-containing protein</fullName>
    </recommendedName>
</protein>
<dbReference type="EMBL" id="CP106735">
    <property type="protein sequence ID" value="UXX78206.1"/>
    <property type="molecule type" value="Genomic_DNA"/>
</dbReference>
<dbReference type="Gene3D" id="1.25.40.10">
    <property type="entry name" value="Tetratricopeptide repeat domain"/>
    <property type="match status" value="1"/>
</dbReference>
<keyword evidence="2" id="KW-1185">Reference proteome</keyword>
<evidence type="ECO:0008006" key="3">
    <source>
        <dbReference type="Google" id="ProtNLM"/>
    </source>
</evidence>
<gene>
    <name evidence="1" type="ORF">N7E81_12645</name>
</gene>
<evidence type="ECO:0000313" key="2">
    <source>
        <dbReference type="Proteomes" id="UP001062165"/>
    </source>
</evidence>
<accession>A0ABY6CWB2</accession>
<dbReference type="RefSeq" id="WP_263049952.1">
    <property type="nucleotide sequence ID" value="NZ_CP106735.1"/>
</dbReference>
<dbReference type="Proteomes" id="UP001062165">
    <property type="component" value="Chromosome"/>
</dbReference>
<dbReference type="InterPro" id="IPR011990">
    <property type="entry name" value="TPR-like_helical_dom_sf"/>
</dbReference>